<evidence type="ECO:0000313" key="3">
    <source>
        <dbReference type="Proteomes" id="UP001208570"/>
    </source>
</evidence>
<evidence type="ECO:0000256" key="1">
    <source>
        <dbReference type="SAM" id="MobiDB-lite"/>
    </source>
</evidence>
<accession>A0AAD9MR57</accession>
<keyword evidence="3" id="KW-1185">Reference proteome</keyword>
<comment type="caution">
    <text evidence="2">The sequence shown here is derived from an EMBL/GenBank/DDBJ whole genome shotgun (WGS) entry which is preliminary data.</text>
</comment>
<dbReference type="Proteomes" id="UP001208570">
    <property type="component" value="Unassembled WGS sequence"/>
</dbReference>
<feature type="region of interest" description="Disordered" evidence="1">
    <location>
        <begin position="38"/>
        <end position="77"/>
    </location>
</feature>
<organism evidence="2 3">
    <name type="scientific">Paralvinella palmiformis</name>
    <dbReference type="NCBI Taxonomy" id="53620"/>
    <lineage>
        <taxon>Eukaryota</taxon>
        <taxon>Metazoa</taxon>
        <taxon>Spiralia</taxon>
        <taxon>Lophotrochozoa</taxon>
        <taxon>Annelida</taxon>
        <taxon>Polychaeta</taxon>
        <taxon>Sedentaria</taxon>
        <taxon>Canalipalpata</taxon>
        <taxon>Terebellida</taxon>
        <taxon>Terebelliformia</taxon>
        <taxon>Alvinellidae</taxon>
        <taxon>Paralvinella</taxon>
    </lineage>
</organism>
<proteinExistence type="predicted"/>
<dbReference type="EMBL" id="JAODUP010001250">
    <property type="protein sequence ID" value="KAK2140786.1"/>
    <property type="molecule type" value="Genomic_DNA"/>
</dbReference>
<gene>
    <name evidence="2" type="ORF">LSH36_1249g00109</name>
</gene>
<reference evidence="2" key="1">
    <citation type="journal article" date="2023" name="Mol. Biol. Evol.">
        <title>Third-Generation Sequencing Reveals the Adaptive Role of the Epigenome in Three Deep-Sea Polychaetes.</title>
        <authorList>
            <person name="Perez M."/>
            <person name="Aroh O."/>
            <person name="Sun Y."/>
            <person name="Lan Y."/>
            <person name="Juniper S.K."/>
            <person name="Young C.R."/>
            <person name="Angers B."/>
            <person name="Qian P.Y."/>
        </authorList>
    </citation>
    <scope>NUCLEOTIDE SEQUENCE</scope>
    <source>
        <strain evidence="2">P08H-3</strain>
    </source>
</reference>
<evidence type="ECO:0000313" key="2">
    <source>
        <dbReference type="EMBL" id="KAK2140786.1"/>
    </source>
</evidence>
<feature type="compositionally biased region" description="Polar residues" evidence="1">
    <location>
        <begin position="50"/>
        <end position="77"/>
    </location>
</feature>
<sequence length="163" mass="18359">MGHSHQEMVQYFSISDLFTDYSQCESCDTHPFVNSHHYPHHNQSSDHGHTSSQCHTSYNLPHSQLEHSNQPNVETGQSTALVSSQNIPSPPHLNQNTTHHKQQNGHLIMPYHLTCNDSCTDSESCLDDEDQQNTTVPHVAIIPNWYPSGTPVSNRHANDLRVS</sequence>
<dbReference type="AlphaFoldDB" id="A0AAD9MR57"/>
<name>A0AAD9MR57_9ANNE</name>
<protein>
    <submittedName>
        <fullName evidence="2">Uncharacterized protein</fullName>
    </submittedName>
</protein>